<keyword evidence="2" id="KW-1185">Reference proteome</keyword>
<protein>
    <submittedName>
        <fullName evidence="1">Uncharacterized protein</fullName>
    </submittedName>
</protein>
<accession>F4PSY6</accession>
<evidence type="ECO:0000313" key="1">
    <source>
        <dbReference type="EMBL" id="EGG20775.1"/>
    </source>
</evidence>
<dbReference type="EMBL" id="GL883010">
    <property type="protein sequence ID" value="EGG20775.1"/>
    <property type="molecule type" value="Genomic_DNA"/>
</dbReference>
<reference evidence="2" key="1">
    <citation type="journal article" date="2011" name="Genome Res.">
        <title>Phylogeny-wide analysis of social amoeba genomes highlights ancient origins for complex intercellular communication.</title>
        <authorList>
            <person name="Heidel A.J."/>
            <person name="Lawal H.M."/>
            <person name="Felder M."/>
            <person name="Schilde C."/>
            <person name="Helps N.R."/>
            <person name="Tunggal B."/>
            <person name="Rivero F."/>
            <person name="John U."/>
            <person name="Schleicher M."/>
            <person name="Eichinger L."/>
            <person name="Platzer M."/>
            <person name="Noegel A.A."/>
            <person name="Schaap P."/>
            <person name="Gloeckner G."/>
        </authorList>
    </citation>
    <scope>NUCLEOTIDE SEQUENCE [LARGE SCALE GENOMIC DNA]</scope>
    <source>
        <strain evidence="2">SH3</strain>
    </source>
</reference>
<dbReference type="AlphaFoldDB" id="F4PSY6"/>
<proteinExistence type="predicted"/>
<evidence type="ECO:0000313" key="2">
    <source>
        <dbReference type="Proteomes" id="UP000007797"/>
    </source>
</evidence>
<sequence>MTSSSSIGIITFINVFRDITIQRRIFQEIANISSIDNRIAEEKDYYTTSADQHVVYCSRRHHQQENI</sequence>
<organism evidence="1 2">
    <name type="scientific">Cavenderia fasciculata</name>
    <name type="common">Slime mold</name>
    <name type="synonym">Dictyostelium fasciculatum</name>
    <dbReference type="NCBI Taxonomy" id="261658"/>
    <lineage>
        <taxon>Eukaryota</taxon>
        <taxon>Amoebozoa</taxon>
        <taxon>Evosea</taxon>
        <taxon>Eumycetozoa</taxon>
        <taxon>Dictyostelia</taxon>
        <taxon>Acytosteliales</taxon>
        <taxon>Cavenderiaceae</taxon>
        <taxon>Cavenderia</taxon>
    </lineage>
</organism>
<dbReference type="KEGG" id="dfa:DFA_00640"/>
<name>F4PSY6_CACFS</name>
<dbReference type="Proteomes" id="UP000007797">
    <property type="component" value="Unassembled WGS sequence"/>
</dbReference>
<gene>
    <name evidence="1" type="ORF">DFA_00640</name>
</gene>
<dbReference type="GeneID" id="14873944"/>
<dbReference type="RefSeq" id="XP_004358625.1">
    <property type="nucleotide sequence ID" value="XM_004358568.1"/>
</dbReference>